<evidence type="ECO:0000313" key="4">
    <source>
        <dbReference type="Proteomes" id="UP000317243"/>
    </source>
</evidence>
<evidence type="ECO:0000256" key="1">
    <source>
        <dbReference type="ARBA" id="ARBA00004496"/>
    </source>
</evidence>
<dbReference type="AlphaFoldDB" id="A0A5C5X597"/>
<dbReference type="OrthoDB" id="1332052at2"/>
<dbReference type="EMBL" id="SIHI01000001">
    <property type="protein sequence ID" value="TWT58100.1"/>
    <property type="molecule type" value="Genomic_DNA"/>
</dbReference>
<evidence type="ECO:0000313" key="3">
    <source>
        <dbReference type="EMBL" id="TWT58100.1"/>
    </source>
</evidence>
<dbReference type="InterPro" id="IPR044159">
    <property type="entry name" value="IQM"/>
</dbReference>
<reference evidence="3 4" key="1">
    <citation type="submission" date="2019-02" db="EMBL/GenBank/DDBJ databases">
        <title>Deep-cultivation of Planctomycetes and their phenomic and genomic characterization uncovers novel biology.</title>
        <authorList>
            <person name="Wiegand S."/>
            <person name="Jogler M."/>
            <person name="Boedeker C."/>
            <person name="Pinto D."/>
            <person name="Vollmers J."/>
            <person name="Rivas-Marin E."/>
            <person name="Kohn T."/>
            <person name="Peeters S.H."/>
            <person name="Heuer A."/>
            <person name="Rast P."/>
            <person name="Oberbeckmann S."/>
            <person name="Bunk B."/>
            <person name="Jeske O."/>
            <person name="Meyerdierks A."/>
            <person name="Storesund J.E."/>
            <person name="Kallscheuer N."/>
            <person name="Luecker S."/>
            <person name="Lage O.M."/>
            <person name="Pohl T."/>
            <person name="Merkel B.J."/>
            <person name="Hornburger P."/>
            <person name="Mueller R.-W."/>
            <person name="Bruemmer F."/>
            <person name="Labrenz M."/>
            <person name="Spormann A.M."/>
            <person name="Op Den Camp H."/>
            <person name="Overmann J."/>
            <person name="Amann R."/>
            <person name="Jetten M.S.M."/>
            <person name="Mascher T."/>
            <person name="Medema M.H."/>
            <person name="Devos D.P."/>
            <person name="Kaster A.-K."/>
            <person name="Ovreas L."/>
            <person name="Rohde M."/>
            <person name="Galperin M.Y."/>
            <person name="Jogler C."/>
        </authorList>
    </citation>
    <scope>NUCLEOTIDE SEQUENCE [LARGE SCALE GENOMIC DNA]</scope>
    <source>
        <strain evidence="3 4">KOR42</strain>
    </source>
</reference>
<dbReference type="PANTHER" id="PTHR31250">
    <property type="entry name" value="IQ DOMAIN-CONTAINING PROTEIN IQM3"/>
    <property type="match status" value="1"/>
</dbReference>
<sequence>MAAVPPTVTTLKSFLSATTPSNIFKRGRGKKLTQIDVCLKTWEQGGKTIPQLVQLIRACRGWLAAKSDSMSARRVSRRQHVKKLANEAFARLQYETFEERKGGGSYDGSLQGMVGHYQHERTTYLASGKQQAVSGSTAAMIMKSGRQMQSPTINGHLDSLGGRTIDQLTTRQFENLVRTCAPNCGEPLEVYFMKKQERLTKLIIIEDGILYCSPTKKYDTGGHQFAYAIDNYGNLFSVDHTRFDATLDPTAQRFNHSSFNAGKDVICAGVMIVDNGRLKYIDNNSGHYKPDKIQVINALRFLRECGVDLFASVKVGVKEMESGHLVMKEYSNAAAFVQNPRIPADKTTRI</sequence>
<protein>
    <submittedName>
        <fullName evidence="3">Uncharacterized protein</fullName>
    </submittedName>
</protein>
<accession>A0A5C5X597</accession>
<dbReference type="PANTHER" id="PTHR31250:SF27">
    <property type="entry name" value="IQ DOMAIN-CONTAINING PROTEIN IQM5"/>
    <property type="match status" value="1"/>
</dbReference>
<gene>
    <name evidence="3" type="ORF">KOR42_14710</name>
</gene>
<comment type="subcellular location">
    <subcellularLocation>
        <location evidence="1">Cytoplasm</location>
    </subcellularLocation>
</comment>
<proteinExistence type="predicted"/>
<keyword evidence="4" id="KW-1185">Reference proteome</keyword>
<organism evidence="3 4">
    <name type="scientific">Thalassoglobus neptunius</name>
    <dbReference type="NCBI Taxonomy" id="1938619"/>
    <lineage>
        <taxon>Bacteria</taxon>
        <taxon>Pseudomonadati</taxon>
        <taxon>Planctomycetota</taxon>
        <taxon>Planctomycetia</taxon>
        <taxon>Planctomycetales</taxon>
        <taxon>Planctomycetaceae</taxon>
        <taxon>Thalassoglobus</taxon>
    </lineage>
</organism>
<dbReference type="RefSeq" id="WP_146508251.1">
    <property type="nucleotide sequence ID" value="NZ_SIHI01000001.1"/>
</dbReference>
<evidence type="ECO:0000256" key="2">
    <source>
        <dbReference type="ARBA" id="ARBA00022490"/>
    </source>
</evidence>
<dbReference type="Proteomes" id="UP000317243">
    <property type="component" value="Unassembled WGS sequence"/>
</dbReference>
<name>A0A5C5X597_9PLAN</name>
<comment type="caution">
    <text evidence="3">The sequence shown here is derived from an EMBL/GenBank/DDBJ whole genome shotgun (WGS) entry which is preliminary data.</text>
</comment>
<dbReference type="GO" id="GO:0005737">
    <property type="term" value="C:cytoplasm"/>
    <property type="evidence" value="ECO:0007669"/>
    <property type="project" value="UniProtKB-SubCell"/>
</dbReference>
<keyword evidence="2" id="KW-0963">Cytoplasm</keyword>